<name>A0A158QNQ0_HAEPC</name>
<protein>
    <submittedName>
        <fullName evidence="3">ANF_receptor domain-containing protein</fullName>
    </submittedName>
</protein>
<evidence type="ECO:0000313" key="3">
    <source>
        <dbReference type="WBParaSite" id="HPLM_0001091801-mRNA-1"/>
    </source>
</evidence>
<proteinExistence type="predicted"/>
<gene>
    <name evidence="1" type="ORF">HPLM_LOCUS10910</name>
</gene>
<reference evidence="1 2" key="2">
    <citation type="submission" date="2018-11" db="EMBL/GenBank/DDBJ databases">
        <authorList>
            <consortium name="Pathogen Informatics"/>
        </authorList>
    </citation>
    <scope>NUCLEOTIDE SEQUENCE [LARGE SCALE GENOMIC DNA]</scope>
    <source>
        <strain evidence="1 2">MHpl1</strain>
    </source>
</reference>
<reference evidence="3" key="1">
    <citation type="submission" date="2016-04" db="UniProtKB">
        <authorList>
            <consortium name="WormBaseParasite"/>
        </authorList>
    </citation>
    <scope>IDENTIFICATION</scope>
</reference>
<sequence length="135" mass="14518">MAVCQVVDRNRAPLIGSIISSVLSGFETMNLPKKKEIPLSSVGHNYLPSNASNAGLFLFMRAIWTGYIPSSSGSSISIPSSNSRSTIARHADAQAICARVLPFLSLPVISAFRSSRSCTDDKWFLWIACASAVQP</sequence>
<evidence type="ECO:0000313" key="2">
    <source>
        <dbReference type="Proteomes" id="UP000268014"/>
    </source>
</evidence>
<evidence type="ECO:0000313" key="1">
    <source>
        <dbReference type="EMBL" id="VDO41496.1"/>
    </source>
</evidence>
<accession>A0A158QNQ0</accession>
<dbReference type="WBParaSite" id="HPLM_0001091801-mRNA-1">
    <property type="protein sequence ID" value="HPLM_0001091801-mRNA-1"/>
    <property type="gene ID" value="HPLM_0001091801"/>
</dbReference>
<dbReference type="AlphaFoldDB" id="A0A158QNQ0"/>
<keyword evidence="2" id="KW-1185">Reference proteome</keyword>
<organism evidence="3">
    <name type="scientific">Haemonchus placei</name>
    <name type="common">Barber's pole worm</name>
    <dbReference type="NCBI Taxonomy" id="6290"/>
    <lineage>
        <taxon>Eukaryota</taxon>
        <taxon>Metazoa</taxon>
        <taxon>Ecdysozoa</taxon>
        <taxon>Nematoda</taxon>
        <taxon>Chromadorea</taxon>
        <taxon>Rhabditida</taxon>
        <taxon>Rhabditina</taxon>
        <taxon>Rhabditomorpha</taxon>
        <taxon>Strongyloidea</taxon>
        <taxon>Trichostrongylidae</taxon>
        <taxon>Haemonchus</taxon>
    </lineage>
</organism>
<dbReference type="EMBL" id="UZAF01017422">
    <property type="protein sequence ID" value="VDO41496.1"/>
    <property type="molecule type" value="Genomic_DNA"/>
</dbReference>
<dbReference type="Proteomes" id="UP000268014">
    <property type="component" value="Unassembled WGS sequence"/>
</dbReference>